<protein>
    <submittedName>
        <fullName evidence="1">Uncharacterized protein</fullName>
    </submittedName>
</protein>
<keyword evidence="2" id="KW-1185">Reference proteome</keyword>
<reference evidence="1 2" key="1">
    <citation type="submission" date="2021-12" db="EMBL/GenBank/DDBJ databases">
        <title>Genome sequencing of bacteria with rrn-lacking chromosome and rrn-plasmid.</title>
        <authorList>
            <person name="Anda M."/>
            <person name="Iwasaki W."/>
        </authorList>
    </citation>
    <scope>NUCLEOTIDE SEQUENCE [LARGE SCALE GENOMIC DNA]</scope>
    <source>
        <strain evidence="1 2">NBRC 15940</strain>
    </source>
</reference>
<proteinExistence type="predicted"/>
<dbReference type="AlphaFoldDB" id="A0AAN5AM64"/>
<name>A0AAN5AM64_9BACT</name>
<evidence type="ECO:0000313" key="2">
    <source>
        <dbReference type="Proteomes" id="UP001310022"/>
    </source>
</evidence>
<evidence type="ECO:0000313" key="1">
    <source>
        <dbReference type="EMBL" id="GJM62096.1"/>
    </source>
</evidence>
<gene>
    <name evidence="1" type="ORF">PEDI_26480</name>
</gene>
<accession>A0AAN5AM64</accession>
<sequence length="134" mass="15212">MKKDINVPAVEGVSMAVAKSLIEGEEVFHAYLINHNAYDLDTVIINSQGFGKDHSGKSQKTSQLRHIIQNLKAGTAAKIEMISPEVFHLNNQYWISFFYEGQMLDKKFIFEANSVKERNFRPIKQLGLDGIEIK</sequence>
<comment type="caution">
    <text evidence="1">The sequence shown here is derived from an EMBL/GenBank/DDBJ whole genome shotgun (WGS) entry which is preliminary data.</text>
</comment>
<organism evidence="1 2">
    <name type="scientific">Persicobacter diffluens</name>
    <dbReference type="NCBI Taxonomy" id="981"/>
    <lineage>
        <taxon>Bacteria</taxon>
        <taxon>Pseudomonadati</taxon>
        <taxon>Bacteroidota</taxon>
        <taxon>Cytophagia</taxon>
        <taxon>Cytophagales</taxon>
        <taxon>Persicobacteraceae</taxon>
        <taxon>Persicobacter</taxon>
    </lineage>
</organism>
<dbReference type="RefSeq" id="WP_338237464.1">
    <property type="nucleotide sequence ID" value="NZ_BQKE01000001.1"/>
</dbReference>
<dbReference type="Proteomes" id="UP001310022">
    <property type="component" value="Unassembled WGS sequence"/>
</dbReference>
<dbReference type="EMBL" id="BQKE01000001">
    <property type="protein sequence ID" value="GJM62096.1"/>
    <property type="molecule type" value="Genomic_DNA"/>
</dbReference>